<protein>
    <recommendedName>
        <fullName evidence="3">Nicastrin</fullName>
    </recommendedName>
</protein>
<dbReference type="PaxDb" id="7159-AAEL006673-PA"/>
<dbReference type="GO" id="GO:0007220">
    <property type="term" value="P:Notch receptor processing"/>
    <property type="evidence" value="ECO:0007669"/>
    <property type="project" value="TreeGrafter"/>
</dbReference>
<evidence type="ECO:0000256" key="5">
    <source>
        <dbReference type="ARBA" id="ARBA00022729"/>
    </source>
</evidence>
<comment type="similarity">
    <text evidence="2">Belongs to the nicastrin family.</text>
</comment>
<dbReference type="PANTHER" id="PTHR21092">
    <property type="entry name" value="NICASTRIN"/>
    <property type="match status" value="1"/>
</dbReference>
<dbReference type="eggNOG" id="KOG2657">
    <property type="taxonomic scope" value="Eukaryota"/>
</dbReference>
<dbReference type="STRING" id="7159.Q175F6"/>
<sequence length="178" mass="20348">MTQILHPYLQCILNDSRSTCYFVHPDQRRLNETHVIGCSFKLGESVGVLQFIRLKVDIDFVVRKHPASHYALALAPHLSLRENIFQLRSQGGLHISAVVLINNAKELGQFSQESCCQNQFSRLSGEGEDTCDVERPESIWNPWETGLMILLTGNYLQYSVNADSYYRWYANDLLLVAK</sequence>
<dbReference type="PhylomeDB" id="Q175F6"/>
<dbReference type="AlphaFoldDB" id="Q175F6"/>
<evidence type="ECO:0000313" key="11">
    <source>
        <dbReference type="EMBL" id="EAT41713.1"/>
    </source>
</evidence>
<keyword evidence="4" id="KW-0812">Transmembrane</keyword>
<feature type="domain" description="Nicastrin small lobe" evidence="10">
    <location>
        <begin position="28"/>
        <end position="148"/>
    </location>
</feature>
<comment type="subcellular location">
    <subcellularLocation>
        <location evidence="1">Membrane</location>
        <topology evidence="1">Single-pass type I membrane protein</topology>
    </subcellularLocation>
</comment>
<evidence type="ECO:0000313" key="12">
    <source>
        <dbReference type="Proteomes" id="UP000682892"/>
    </source>
</evidence>
<organism evidence="11 12">
    <name type="scientific">Aedes aegypti</name>
    <name type="common">Yellowfever mosquito</name>
    <name type="synonym">Culex aegypti</name>
    <dbReference type="NCBI Taxonomy" id="7159"/>
    <lineage>
        <taxon>Eukaryota</taxon>
        <taxon>Metazoa</taxon>
        <taxon>Ecdysozoa</taxon>
        <taxon>Arthropoda</taxon>
        <taxon>Hexapoda</taxon>
        <taxon>Insecta</taxon>
        <taxon>Pterygota</taxon>
        <taxon>Neoptera</taxon>
        <taxon>Endopterygota</taxon>
        <taxon>Diptera</taxon>
        <taxon>Nematocera</taxon>
        <taxon>Culicoidea</taxon>
        <taxon>Culicidae</taxon>
        <taxon>Culicinae</taxon>
        <taxon>Aedini</taxon>
        <taxon>Aedes</taxon>
        <taxon>Stegomyia</taxon>
    </lineage>
</organism>
<name>Q175F6_AEDAE</name>
<gene>
    <name evidence="11" type="ORF">AaeL_AAEL006673</name>
</gene>
<dbReference type="GO" id="GO:0005886">
    <property type="term" value="C:plasma membrane"/>
    <property type="evidence" value="ECO:0007669"/>
    <property type="project" value="TreeGrafter"/>
</dbReference>
<dbReference type="EMBL" id="CH477401">
    <property type="protein sequence ID" value="EAT41713.1"/>
    <property type="molecule type" value="Genomic_DNA"/>
</dbReference>
<reference evidence="11" key="3">
    <citation type="submission" date="2012-09" db="EMBL/GenBank/DDBJ databases">
        <authorList>
            <consortium name="VectorBase"/>
        </authorList>
    </citation>
    <scope>NUCLEOTIDE SEQUENCE</scope>
    <source>
        <strain evidence="11">Liverpool</strain>
    </source>
</reference>
<dbReference type="VEuPathDB" id="VectorBase:AAEL004633"/>
<keyword evidence="9" id="KW-0325">Glycoprotein</keyword>
<evidence type="ECO:0000256" key="3">
    <source>
        <dbReference type="ARBA" id="ARBA00015303"/>
    </source>
</evidence>
<reference evidence="11" key="2">
    <citation type="journal article" date="2007" name="Science">
        <title>Genome sequence of Aedes aegypti, a major arbovirus vector.</title>
        <authorList>
            <person name="Nene V."/>
            <person name="Wortman J.R."/>
            <person name="Lawson D."/>
            <person name="Haas B."/>
            <person name="Kodira C."/>
            <person name="Tu Z.J."/>
            <person name="Loftus B."/>
            <person name="Xi Z."/>
            <person name="Megy K."/>
            <person name="Grabherr M."/>
            <person name="Ren Q."/>
            <person name="Zdobnov E.M."/>
            <person name="Lobo N.F."/>
            <person name="Campbell K.S."/>
            <person name="Brown S.E."/>
            <person name="Bonaldo M.F."/>
            <person name="Zhu J."/>
            <person name="Sinkins S.P."/>
            <person name="Hogenkamp D.G."/>
            <person name="Amedeo P."/>
            <person name="Arensburger P."/>
            <person name="Atkinson P.W."/>
            <person name="Bidwell S."/>
            <person name="Biedler J."/>
            <person name="Birney E."/>
            <person name="Bruggner R.V."/>
            <person name="Costas J."/>
            <person name="Coy M.R."/>
            <person name="Crabtree J."/>
            <person name="Crawford M."/>
            <person name="Debruyn B."/>
            <person name="Decaprio D."/>
            <person name="Eiglmeier K."/>
            <person name="Eisenstadt E."/>
            <person name="El-Dorry H."/>
            <person name="Gelbart W.M."/>
            <person name="Gomes S.L."/>
            <person name="Hammond M."/>
            <person name="Hannick L.I."/>
            <person name="Hogan J.R."/>
            <person name="Holmes M.H."/>
            <person name="Jaffe D."/>
            <person name="Johnston J.S."/>
            <person name="Kennedy R.C."/>
            <person name="Koo H."/>
            <person name="Kravitz S."/>
            <person name="Kriventseva E.V."/>
            <person name="Kulp D."/>
            <person name="Labutti K."/>
            <person name="Lee E."/>
            <person name="Li S."/>
            <person name="Lovin D.D."/>
            <person name="Mao C."/>
            <person name="Mauceli E."/>
            <person name="Menck C.F."/>
            <person name="Miller J.R."/>
            <person name="Montgomery P."/>
            <person name="Mori A."/>
            <person name="Nascimento A.L."/>
            <person name="Naveira H.F."/>
            <person name="Nusbaum C."/>
            <person name="O'leary S."/>
            <person name="Orvis J."/>
            <person name="Pertea M."/>
            <person name="Quesneville H."/>
            <person name="Reidenbach K.R."/>
            <person name="Rogers Y.H."/>
            <person name="Roth C.W."/>
            <person name="Schneider J.R."/>
            <person name="Schatz M."/>
            <person name="Shumway M."/>
            <person name="Stanke M."/>
            <person name="Stinson E.O."/>
            <person name="Tubio J.M."/>
            <person name="Vanzee J.P."/>
            <person name="Verjovski-Almeida S."/>
            <person name="Werner D."/>
            <person name="White O."/>
            <person name="Wyder S."/>
            <person name="Zeng Q."/>
            <person name="Zhao Q."/>
            <person name="Zhao Y."/>
            <person name="Hill C.A."/>
            <person name="Raikhel A.S."/>
            <person name="Soares M.B."/>
            <person name="Knudson D.L."/>
            <person name="Lee N.H."/>
            <person name="Galagan J."/>
            <person name="Salzberg S.L."/>
            <person name="Paulsen I.T."/>
            <person name="Dimopoulos G."/>
            <person name="Collins F.H."/>
            <person name="Birren B."/>
            <person name="Fraser-Liggett C.M."/>
            <person name="Severson D.W."/>
        </authorList>
    </citation>
    <scope>NUCLEOTIDE SEQUENCE [LARGE SCALE GENOMIC DNA]</scope>
    <source>
        <strain evidence="11">Liverpool</strain>
    </source>
</reference>
<keyword evidence="5" id="KW-0732">Signal</keyword>
<dbReference type="GO" id="GO:0016485">
    <property type="term" value="P:protein processing"/>
    <property type="evidence" value="ECO:0007669"/>
    <property type="project" value="InterPro"/>
</dbReference>
<evidence type="ECO:0000256" key="9">
    <source>
        <dbReference type="ARBA" id="ARBA00023180"/>
    </source>
</evidence>
<keyword evidence="7" id="KW-1133">Transmembrane helix</keyword>
<dbReference type="InterPro" id="IPR041084">
    <property type="entry name" value="Ncstrn_small"/>
</dbReference>
<evidence type="ECO:0000256" key="8">
    <source>
        <dbReference type="ARBA" id="ARBA00023136"/>
    </source>
</evidence>
<keyword evidence="6" id="KW-0914">Notch signaling pathway</keyword>
<dbReference type="InterPro" id="IPR008710">
    <property type="entry name" value="Nicastrin"/>
</dbReference>
<keyword evidence="8" id="KW-0472">Membrane</keyword>
<dbReference type="PANTHER" id="PTHR21092:SF0">
    <property type="entry name" value="NICASTRIN"/>
    <property type="match status" value="1"/>
</dbReference>
<evidence type="ECO:0000256" key="6">
    <source>
        <dbReference type="ARBA" id="ARBA00022976"/>
    </source>
</evidence>
<evidence type="ECO:0000256" key="1">
    <source>
        <dbReference type="ARBA" id="ARBA00004479"/>
    </source>
</evidence>
<dbReference type="HOGENOM" id="CLU_1564183_0_0_1"/>
<proteinExistence type="inferred from homology"/>
<evidence type="ECO:0000256" key="7">
    <source>
        <dbReference type="ARBA" id="ARBA00022989"/>
    </source>
</evidence>
<accession>Q175F6</accession>
<reference evidence="11" key="1">
    <citation type="submission" date="2005-10" db="EMBL/GenBank/DDBJ databases">
        <authorList>
            <person name="Loftus B.J."/>
            <person name="Nene V.M."/>
            <person name="Hannick L.I."/>
            <person name="Bidwell S."/>
            <person name="Haas B."/>
            <person name="Amedeo P."/>
            <person name="Orvis J."/>
            <person name="Wortman J.R."/>
            <person name="White O.R."/>
            <person name="Salzberg S."/>
            <person name="Shumway M."/>
            <person name="Koo H."/>
            <person name="Zhao Y."/>
            <person name="Holmes M."/>
            <person name="Miller J."/>
            <person name="Schatz M."/>
            <person name="Pop M."/>
            <person name="Pai G."/>
            <person name="Utterback T."/>
            <person name="Rogers Y.-H."/>
            <person name="Kravitz S."/>
            <person name="Fraser C.M."/>
        </authorList>
    </citation>
    <scope>NUCLEOTIDE SEQUENCE</scope>
    <source>
        <strain evidence="11">Liverpool</strain>
    </source>
</reference>
<evidence type="ECO:0000256" key="2">
    <source>
        <dbReference type="ARBA" id="ARBA00007717"/>
    </source>
</evidence>
<dbReference type="GO" id="GO:0007219">
    <property type="term" value="P:Notch signaling pathway"/>
    <property type="evidence" value="ECO:0007669"/>
    <property type="project" value="UniProtKB-KW"/>
</dbReference>
<dbReference type="Pfam" id="PF18266">
    <property type="entry name" value="Ncstrn_small"/>
    <property type="match status" value="1"/>
</dbReference>
<dbReference type="Proteomes" id="UP000682892">
    <property type="component" value="Unassembled WGS sequence"/>
</dbReference>
<evidence type="ECO:0000259" key="10">
    <source>
        <dbReference type="Pfam" id="PF18266"/>
    </source>
</evidence>
<evidence type="ECO:0000256" key="4">
    <source>
        <dbReference type="ARBA" id="ARBA00022692"/>
    </source>
</evidence>